<sequence length="101" mass="11641">MLANIAHDIASIFRMIIIYIFTVPFPYAIIKHWQKILPFCRQSTLATFTRLMMPISYNKAYENMCSHHAVIMRLPSQKSGWFALSKKPSLHSFANPAAQLL</sequence>
<keyword evidence="1" id="KW-0812">Transmembrane</keyword>
<name>A0A8E0MEG4_LACPA</name>
<keyword evidence="1" id="KW-0472">Membrane</keyword>
<keyword evidence="1" id="KW-1133">Transmembrane helix</keyword>
<gene>
    <name evidence="2" type="ORF">Lpp71_08912</name>
</gene>
<organism evidence="2 3">
    <name type="scientific">Lacticaseibacillus paracasei subsp. paracasei Lpp71</name>
    <dbReference type="NCBI Taxonomy" id="1256207"/>
    <lineage>
        <taxon>Bacteria</taxon>
        <taxon>Bacillati</taxon>
        <taxon>Bacillota</taxon>
        <taxon>Bacilli</taxon>
        <taxon>Lactobacillales</taxon>
        <taxon>Lactobacillaceae</taxon>
        <taxon>Lacticaseibacillus</taxon>
    </lineage>
</organism>
<evidence type="ECO:0000256" key="1">
    <source>
        <dbReference type="SAM" id="Phobius"/>
    </source>
</evidence>
<evidence type="ECO:0000313" key="3">
    <source>
        <dbReference type="Proteomes" id="UP000014252"/>
    </source>
</evidence>
<dbReference type="EMBL" id="ANKD01000427">
    <property type="protein sequence ID" value="EPC73314.1"/>
    <property type="molecule type" value="Genomic_DNA"/>
</dbReference>
<comment type="caution">
    <text evidence="2">The sequence shown here is derived from an EMBL/GenBank/DDBJ whole genome shotgun (WGS) entry which is preliminary data.</text>
</comment>
<dbReference type="AlphaFoldDB" id="A0A8E0MEG4"/>
<reference evidence="2 3" key="1">
    <citation type="journal article" date="2013" name="PLoS ONE">
        <title>Lactobacillus paracasei comparative genomics: towards species pan-genome definition and exploitation of diversity.</title>
        <authorList>
            <person name="Smokvina T."/>
            <person name="Wels M."/>
            <person name="Polka J."/>
            <person name="Chervaux C."/>
            <person name="Brisse S."/>
            <person name="Boekhorst J."/>
            <person name="van Hylckama Vlieg J.E."/>
            <person name="Siezen R.J."/>
        </authorList>
    </citation>
    <scope>NUCLEOTIDE SEQUENCE [LARGE SCALE GENOMIC DNA]</scope>
    <source>
        <strain evidence="2 3">Lpp71</strain>
    </source>
</reference>
<evidence type="ECO:0000313" key="2">
    <source>
        <dbReference type="EMBL" id="EPC73314.1"/>
    </source>
</evidence>
<accession>A0A8E0MEG4</accession>
<proteinExistence type="predicted"/>
<dbReference type="Proteomes" id="UP000014252">
    <property type="component" value="Unassembled WGS sequence"/>
</dbReference>
<feature type="transmembrane region" description="Helical" evidence="1">
    <location>
        <begin position="12"/>
        <end position="30"/>
    </location>
</feature>
<protein>
    <submittedName>
        <fullName evidence="2">Uncharacterized protein</fullName>
    </submittedName>
</protein>